<evidence type="ECO:0000256" key="7">
    <source>
        <dbReference type="ARBA" id="ARBA00023242"/>
    </source>
</evidence>
<feature type="region of interest" description="Disordered" evidence="11">
    <location>
        <begin position="264"/>
        <end position="294"/>
    </location>
</feature>
<evidence type="ECO:0000256" key="3">
    <source>
        <dbReference type="ARBA" id="ARBA00023015"/>
    </source>
</evidence>
<dbReference type="InterPro" id="IPR046327">
    <property type="entry name" value="HXA1/B1/D1"/>
</dbReference>
<keyword evidence="4 9" id="KW-0238">DNA-binding</keyword>
<dbReference type="InterPro" id="IPR001356">
    <property type="entry name" value="HD"/>
</dbReference>
<evidence type="ECO:0000256" key="10">
    <source>
        <dbReference type="RuleBase" id="RU000682"/>
    </source>
</evidence>
<dbReference type="Gene3D" id="1.10.10.60">
    <property type="entry name" value="Homeodomain-like"/>
    <property type="match status" value="1"/>
</dbReference>
<accession>A0AAV6HCC7</accession>
<dbReference type="PANTHER" id="PTHR45946">
    <property type="entry name" value="HOMEOBOX PROTEIN ROUGH-RELATED"/>
    <property type="match status" value="1"/>
</dbReference>
<comment type="caution">
    <text evidence="13">The sequence shown here is derived from an EMBL/GenBank/DDBJ whole genome shotgun (WGS) entry which is preliminary data.</text>
</comment>
<keyword evidence="7 9" id="KW-0539">Nucleus</keyword>
<dbReference type="PROSITE" id="PS00027">
    <property type="entry name" value="HOMEOBOX_1"/>
    <property type="match status" value="1"/>
</dbReference>
<evidence type="ECO:0000256" key="4">
    <source>
        <dbReference type="ARBA" id="ARBA00023125"/>
    </source>
</evidence>
<dbReference type="GO" id="GO:0000978">
    <property type="term" value="F:RNA polymerase II cis-regulatory region sequence-specific DNA binding"/>
    <property type="evidence" value="ECO:0007669"/>
    <property type="project" value="TreeGrafter"/>
</dbReference>
<dbReference type="SMART" id="SM00389">
    <property type="entry name" value="HOX"/>
    <property type="match status" value="1"/>
</dbReference>
<evidence type="ECO:0000256" key="6">
    <source>
        <dbReference type="ARBA" id="ARBA00023163"/>
    </source>
</evidence>
<feature type="DNA-binding region" description="Homeobox" evidence="9">
    <location>
        <begin position="194"/>
        <end position="253"/>
    </location>
</feature>
<reference evidence="13" key="1">
    <citation type="submission" date="2020-10" db="EMBL/GenBank/DDBJ databases">
        <title>Chromosome-scale genome assembly of the Allis shad, Alosa alosa.</title>
        <authorList>
            <person name="Margot Z."/>
            <person name="Christophe K."/>
            <person name="Cabau C."/>
            <person name="Louis A."/>
            <person name="Berthelot C."/>
            <person name="Parey E."/>
            <person name="Roest Crollius H."/>
            <person name="Montfort J."/>
            <person name="Robinson-Rechavi M."/>
            <person name="Bucao C."/>
            <person name="Bouchez O."/>
            <person name="Gislard M."/>
            <person name="Lluch J."/>
            <person name="Milhes M."/>
            <person name="Lampietro C."/>
            <person name="Lopez Roques C."/>
            <person name="Donnadieu C."/>
            <person name="Braasch I."/>
            <person name="Desvignes T."/>
            <person name="Postlethwait J."/>
            <person name="Bobe J."/>
            <person name="Guiguen Y."/>
        </authorList>
    </citation>
    <scope>NUCLEOTIDE SEQUENCE</scope>
    <source>
        <strain evidence="13">M-15738</strain>
        <tissue evidence="13">Blood</tissue>
    </source>
</reference>
<dbReference type="PRINTS" id="PR00024">
    <property type="entry name" value="HOMEOBOX"/>
</dbReference>
<gene>
    <name evidence="13" type="ORF">AALO_G00042490</name>
</gene>
<evidence type="ECO:0000256" key="5">
    <source>
        <dbReference type="ARBA" id="ARBA00023155"/>
    </source>
</evidence>
<evidence type="ECO:0000256" key="8">
    <source>
        <dbReference type="ARBA" id="ARBA00029448"/>
    </source>
</evidence>
<dbReference type="PANTHER" id="PTHR45946:SF3">
    <property type="entry name" value="HOMEOBOX PROTEIN HOX-A1"/>
    <property type="match status" value="1"/>
</dbReference>
<dbReference type="PROSITE" id="PS50071">
    <property type="entry name" value="HOMEOBOX_2"/>
    <property type="match status" value="1"/>
</dbReference>
<keyword evidence="6" id="KW-0804">Transcription</keyword>
<evidence type="ECO:0000256" key="2">
    <source>
        <dbReference type="ARBA" id="ARBA00022473"/>
    </source>
</evidence>
<dbReference type="EMBL" id="JADWDJ010000003">
    <property type="protein sequence ID" value="KAG5283476.1"/>
    <property type="molecule type" value="Genomic_DNA"/>
</dbReference>
<feature type="compositionally biased region" description="Low complexity" evidence="11">
    <location>
        <begin position="269"/>
        <end position="281"/>
    </location>
</feature>
<evidence type="ECO:0000256" key="9">
    <source>
        <dbReference type="PROSITE-ProRule" id="PRU00108"/>
    </source>
</evidence>
<comment type="subcellular location">
    <subcellularLocation>
        <location evidence="1 9 10">Nucleus</location>
    </subcellularLocation>
</comment>
<dbReference type="InterPro" id="IPR020479">
    <property type="entry name" value="HD_metazoa"/>
</dbReference>
<dbReference type="Pfam" id="PF00046">
    <property type="entry name" value="Homeodomain"/>
    <property type="match status" value="1"/>
</dbReference>
<keyword evidence="5 9" id="KW-0371">Homeobox</keyword>
<dbReference type="SUPFAM" id="SSF46689">
    <property type="entry name" value="Homeodomain-like"/>
    <property type="match status" value="1"/>
</dbReference>
<organism evidence="13 14">
    <name type="scientific">Alosa alosa</name>
    <name type="common">allis shad</name>
    <dbReference type="NCBI Taxonomy" id="278164"/>
    <lineage>
        <taxon>Eukaryota</taxon>
        <taxon>Metazoa</taxon>
        <taxon>Chordata</taxon>
        <taxon>Craniata</taxon>
        <taxon>Vertebrata</taxon>
        <taxon>Euteleostomi</taxon>
        <taxon>Actinopterygii</taxon>
        <taxon>Neopterygii</taxon>
        <taxon>Teleostei</taxon>
        <taxon>Clupei</taxon>
        <taxon>Clupeiformes</taxon>
        <taxon>Clupeoidei</taxon>
        <taxon>Clupeidae</taxon>
        <taxon>Alosa</taxon>
    </lineage>
</organism>
<proteinExistence type="inferred from homology"/>
<dbReference type="AlphaFoldDB" id="A0AAV6HCC7"/>
<dbReference type="InterPro" id="IPR009057">
    <property type="entry name" value="Homeodomain-like_sf"/>
</dbReference>
<evidence type="ECO:0000313" key="13">
    <source>
        <dbReference type="EMBL" id="KAG5283476.1"/>
    </source>
</evidence>
<dbReference type="GO" id="GO:0000981">
    <property type="term" value="F:DNA-binding transcription factor activity, RNA polymerase II-specific"/>
    <property type="evidence" value="ECO:0007669"/>
    <property type="project" value="InterPro"/>
</dbReference>
<name>A0AAV6HCC7_9TELE</name>
<evidence type="ECO:0000256" key="1">
    <source>
        <dbReference type="ARBA" id="ARBA00004123"/>
    </source>
</evidence>
<dbReference type="Proteomes" id="UP000823561">
    <property type="component" value="Chromosome 3"/>
</dbReference>
<protein>
    <recommendedName>
        <fullName evidence="12">Homeobox domain-containing protein</fullName>
    </recommendedName>
</protein>
<sequence>MNSFLDYFSGNDMKAFTTKLCDEERRSVASYYTDTPENYATGILDNLNSRRLLSEVNEDVRVASYDTNHTNATPCETDTFGFGLVHAVAYGCSGDSGNVRKSVQYINHAPSWNGSYPSHQTENFHNDSNEYKQQNCTFFRREPSLSCQSLSLSQEAVPKQGSRPVTASAFEWMKIKRNIQKTSKSPEYGQGNTVATARTNFTTKQLTELEKEFHFNKYLTRSRRLEIAHSLQLNETQVKIWFQNRRMKQKKRDKEGLALITSCPNAKYSDSSSSSELNSPISTPPTSPVIAHFS</sequence>
<comment type="similarity">
    <text evidence="8">Belongs to the Antp homeobox family. Labial subfamily.</text>
</comment>
<dbReference type="GO" id="GO:0005634">
    <property type="term" value="C:nucleus"/>
    <property type="evidence" value="ECO:0007669"/>
    <property type="project" value="UniProtKB-SubCell"/>
</dbReference>
<evidence type="ECO:0000313" key="14">
    <source>
        <dbReference type="Proteomes" id="UP000823561"/>
    </source>
</evidence>
<dbReference type="CDD" id="cd00086">
    <property type="entry name" value="homeodomain"/>
    <property type="match status" value="1"/>
</dbReference>
<keyword evidence="2" id="KW-0217">Developmental protein</keyword>
<evidence type="ECO:0000259" key="12">
    <source>
        <dbReference type="PROSITE" id="PS50071"/>
    </source>
</evidence>
<keyword evidence="14" id="KW-1185">Reference proteome</keyword>
<dbReference type="InterPro" id="IPR017970">
    <property type="entry name" value="Homeobox_CS"/>
</dbReference>
<keyword evidence="3" id="KW-0805">Transcription regulation</keyword>
<dbReference type="FunFam" id="1.10.10.60:FF:000113">
    <property type="entry name" value="homeobox protein Hox-B1"/>
    <property type="match status" value="1"/>
</dbReference>
<feature type="domain" description="Homeobox" evidence="12">
    <location>
        <begin position="192"/>
        <end position="252"/>
    </location>
</feature>
<evidence type="ECO:0000256" key="11">
    <source>
        <dbReference type="SAM" id="MobiDB-lite"/>
    </source>
</evidence>